<keyword evidence="1" id="KW-0812">Transmembrane</keyword>
<dbReference type="EMBL" id="DQ632742">
    <property type="protein sequence ID" value="ABF60122.1"/>
    <property type="molecule type" value="Genomic_DNA"/>
</dbReference>
<proteinExistence type="predicted"/>
<feature type="transmembrane region" description="Helical" evidence="1">
    <location>
        <begin position="55"/>
        <end position="78"/>
    </location>
</feature>
<name>Q06SB6_9BIVA</name>
<sequence>MSLLLMVWSYMVASCVIILKERNNFISVLIGSELFLLCMFGWGGILTVQWLSMGCLSGVIMLLICFGVCESCLSMGVLTSMGREKGGSKVSSLSAFKIN</sequence>
<dbReference type="Gene3D" id="1.10.287.3510">
    <property type="match status" value="1"/>
</dbReference>
<keyword evidence="1" id="KW-0472">Membrane</keyword>
<gene>
    <name evidence="2" type="primary">ND4L</name>
</gene>
<organism evidence="2">
    <name type="scientific">Hiatella arctica</name>
    <dbReference type="NCBI Taxonomy" id="120431"/>
    <lineage>
        <taxon>Eukaryota</taxon>
        <taxon>Metazoa</taxon>
        <taxon>Spiralia</taxon>
        <taxon>Lophotrochozoa</taxon>
        <taxon>Mollusca</taxon>
        <taxon>Bivalvia</taxon>
        <taxon>Autobranchia</taxon>
        <taxon>Heteroconchia</taxon>
        <taxon>Euheterodonta</taxon>
        <taxon>Imparidentia</taxon>
        <taxon>Adapedonta</taxon>
        <taxon>Hiatelloidea</taxon>
        <taxon>Hiatellidae</taxon>
        <taxon>Hiatella</taxon>
    </lineage>
</organism>
<evidence type="ECO:0000313" key="2">
    <source>
        <dbReference type="EMBL" id="ABF60122.1"/>
    </source>
</evidence>
<accession>Q06SB6</accession>
<evidence type="ECO:0000256" key="1">
    <source>
        <dbReference type="SAM" id="Phobius"/>
    </source>
</evidence>
<dbReference type="AlphaFoldDB" id="Q06SB6"/>
<keyword evidence="1" id="KW-1133">Transmembrane helix</keyword>
<keyword evidence="2" id="KW-0496">Mitochondrion</keyword>
<protein>
    <submittedName>
        <fullName evidence="2">NADH dehydrogenase subunit 4L</fullName>
    </submittedName>
</protein>
<geneLocation type="mitochondrion" evidence="2"/>
<reference evidence="2" key="1">
    <citation type="journal article" date="2006" name="Front. Zool.">
        <title>The complete sequences and gene organisation of the mitochondrial genomes of the heterodont bivalves Acanthocardia tuberculata and Hiatella arctica--and the first record for a putative Atpase subunit 8 gene in marine bivalves.</title>
        <authorList>
            <person name="Dreyer H."/>
            <person name="Steiner G."/>
        </authorList>
    </citation>
    <scope>NUCLEOTIDE SEQUENCE</scope>
</reference>
<feature type="transmembrane region" description="Helical" evidence="1">
    <location>
        <begin position="25"/>
        <end position="48"/>
    </location>
</feature>